<comment type="caution">
    <text evidence="1">The sequence shown here is derived from an EMBL/GenBank/DDBJ whole genome shotgun (WGS) entry which is preliminary data.</text>
</comment>
<dbReference type="EMBL" id="MU863628">
    <property type="protein sequence ID" value="KAK4103683.1"/>
    <property type="molecule type" value="Genomic_DNA"/>
</dbReference>
<dbReference type="Proteomes" id="UP001305647">
    <property type="component" value="Unassembled WGS sequence"/>
</dbReference>
<gene>
    <name evidence="1" type="ORF">N658DRAFT_284023</name>
</gene>
<reference evidence="1" key="1">
    <citation type="journal article" date="2023" name="Mol. Phylogenet. Evol.">
        <title>Genome-scale phylogeny and comparative genomics of the fungal order Sordariales.</title>
        <authorList>
            <person name="Hensen N."/>
            <person name="Bonometti L."/>
            <person name="Westerberg I."/>
            <person name="Brannstrom I.O."/>
            <person name="Guillou S."/>
            <person name="Cros-Aarteil S."/>
            <person name="Calhoun S."/>
            <person name="Haridas S."/>
            <person name="Kuo A."/>
            <person name="Mondo S."/>
            <person name="Pangilinan J."/>
            <person name="Riley R."/>
            <person name="LaButti K."/>
            <person name="Andreopoulos B."/>
            <person name="Lipzen A."/>
            <person name="Chen C."/>
            <person name="Yan M."/>
            <person name="Daum C."/>
            <person name="Ng V."/>
            <person name="Clum A."/>
            <person name="Steindorff A."/>
            <person name="Ohm R.A."/>
            <person name="Martin F."/>
            <person name="Silar P."/>
            <person name="Natvig D.O."/>
            <person name="Lalanne C."/>
            <person name="Gautier V."/>
            <person name="Ament-Velasquez S.L."/>
            <person name="Kruys A."/>
            <person name="Hutchinson M.I."/>
            <person name="Powell A.J."/>
            <person name="Barry K."/>
            <person name="Miller A.N."/>
            <person name="Grigoriev I.V."/>
            <person name="Debuchy R."/>
            <person name="Gladieux P."/>
            <person name="Hiltunen Thoren M."/>
            <person name="Johannesson H."/>
        </authorList>
    </citation>
    <scope>NUCLEOTIDE SEQUENCE</scope>
    <source>
        <strain evidence="1">CBS 757.83</strain>
    </source>
</reference>
<organism evidence="1 2">
    <name type="scientific">Parathielavia hyrcaniae</name>
    <dbReference type="NCBI Taxonomy" id="113614"/>
    <lineage>
        <taxon>Eukaryota</taxon>
        <taxon>Fungi</taxon>
        <taxon>Dikarya</taxon>
        <taxon>Ascomycota</taxon>
        <taxon>Pezizomycotina</taxon>
        <taxon>Sordariomycetes</taxon>
        <taxon>Sordariomycetidae</taxon>
        <taxon>Sordariales</taxon>
        <taxon>Chaetomiaceae</taxon>
        <taxon>Parathielavia</taxon>
    </lineage>
</organism>
<evidence type="ECO:0000313" key="1">
    <source>
        <dbReference type="EMBL" id="KAK4103683.1"/>
    </source>
</evidence>
<keyword evidence="2" id="KW-1185">Reference proteome</keyword>
<sequence length="162" mass="18315">MLHQTARNIKAWLQCGISPIVMPIPVSWRAQPRPPPKPGLQLFSPRGPRPGCLDLMNGQSCFWLRGSPRPHHDRVRPVAEMDCRDFDRATIDIPEVMFMPSGCLKNSFTIRMSTILFAKRCCCHLVGQLQSCIGHQSAAFRDPTRRIRGHTTAPYEYAPPNP</sequence>
<accession>A0AAN6Q507</accession>
<dbReference type="AlphaFoldDB" id="A0AAN6Q507"/>
<proteinExistence type="predicted"/>
<evidence type="ECO:0000313" key="2">
    <source>
        <dbReference type="Proteomes" id="UP001305647"/>
    </source>
</evidence>
<name>A0AAN6Q507_9PEZI</name>
<protein>
    <submittedName>
        <fullName evidence="1">Uncharacterized protein</fullName>
    </submittedName>
</protein>
<reference evidence="1" key="2">
    <citation type="submission" date="2023-05" db="EMBL/GenBank/DDBJ databases">
        <authorList>
            <consortium name="Lawrence Berkeley National Laboratory"/>
            <person name="Steindorff A."/>
            <person name="Hensen N."/>
            <person name="Bonometti L."/>
            <person name="Westerberg I."/>
            <person name="Brannstrom I.O."/>
            <person name="Guillou S."/>
            <person name="Cros-Aarteil S."/>
            <person name="Calhoun S."/>
            <person name="Haridas S."/>
            <person name="Kuo A."/>
            <person name="Mondo S."/>
            <person name="Pangilinan J."/>
            <person name="Riley R."/>
            <person name="Labutti K."/>
            <person name="Andreopoulos B."/>
            <person name="Lipzen A."/>
            <person name="Chen C."/>
            <person name="Yanf M."/>
            <person name="Daum C."/>
            <person name="Ng V."/>
            <person name="Clum A."/>
            <person name="Ohm R."/>
            <person name="Martin F."/>
            <person name="Silar P."/>
            <person name="Natvig D."/>
            <person name="Lalanne C."/>
            <person name="Gautier V."/>
            <person name="Ament-Velasquez S.L."/>
            <person name="Kruys A."/>
            <person name="Hutchinson M.I."/>
            <person name="Powell A.J."/>
            <person name="Barry K."/>
            <person name="Miller A.N."/>
            <person name="Grigoriev I.V."/>
            <person name="Debuchy R."/>
            <person name="Gladieux P."/>
            <person name="Thoren M.H."/>
            <person name="Johannesson H."/>
        </authorList>
    </citation>
    <scope>NUCLEOTIDE SEQUENCE</scope>
    <source>
        <strain evidence="1">CBS 757.83</strain>
    </source>
</reference>